<evidence type="ECO:0000313" key="1">
    <source>
        <dbReference type="EMBL" id="EQD42751.1"/>
    </source>
</evidence>
<sequence length="125" mass="13872">MAPLPKVPKYETFTYDDQNMRSPFLPAEPVGLGTIRPRAHRPRQYLEHFPLDTLKMVGTITISGKTYGLVQTKDGIVHRVTVGNYMGLNDGRIVQITPTQIRLVEIVPNGLGGFMKRPAALGLSK</sequence>
<dbReference type="Pfam" id="PF04351">
    <property type="entry name" value="PilP"/>
    <property type="match status" value="1"/>
</dbReference>
<name>T0Z482_9ZZZZ</name>
<comment type="caution">
    <text evidence="1">The sequence shown here is derived from an EMBL/GenBank/DDBJ whole genome shotgun (WGS) entry which is preliminary data.</text>
</comment>
<proteinExistence type="predicted"/>
<dbReference type="Gene3D" id="2.30.30.830">
    <property type="match status" value="1"/>
</dbReference>
<organism evidence="1">
    <name type="scientific">mine drainage metagenome</name>
    <dbReference type="NCBI Taxonomy" id="410659"/>
    <lineage>
        <taxon>unclassified sequences</taxon>
        <taxon>metagenomes</taxon>
        <taxon>ecological metagenomes</taxon>
    </lineage>
</organism>
<reference evidence="1" key="2">
    <citation type="journal article" date="2014" name="ISME J.">
        <title>Microbial stratification in low pH oxic and suboxic macroscopic growths along an acid mine drainage.</title>
        <authorList>
            <person name="Mendez-Garcia C."/>
            <person name="Mesa V."/>
            <person name="Sprenger R.R."/>
            <person name="Richter M."/>
            <person name="Diez M.S."/>
            <person name="Solano J."/>
            <person name="Bargiela R."/>
            <person name="Golyshina O.V."/>
            <person name="Manteca A."/>
            <person name="Ramos J.L."/>
            <person name="Gallego J.R."/>
            <person name="Llorente I."/>
            <person name="Martins Dos Santos V.A."/>
            <person name="Jensen O.N."/>
            <person name="Pelaez A.I."/>
            <person name="Sanchez J."/>
            <person name="Ferrer M."/>
        </authorList>
    </citation>
    <scope>NUCLEOTIDE SEQUENCE</scope>
</reference>
<gene>
    <name evidence="1" type="ORF">B2A_10205</name>
</gene>
<protein>
    <submittedName>
        <fullName evidence="1">Type 4 fimbrial biogenesis protein PilP</fullName>
    </submittedName>
</protein>
<dbReference type="AlphaFoldDB" id="T0Z482"/>
<dbReference type="EMBL" id="AUZZ01007363">
    <property type="protein sequence ID" value="EQD42751.1"/>
    <property type="molecule type" value="Genomic_DNA"/>
</dbReference>
<accession>T0Z482</accession>
<dbReference type="InterPro" id="IPR007446">
    <property type="entry name" value="PilP"/>
</dbReference>
<reference evidence="1" key="1">
    <citation type="submission" date="2013-08" db="EMBL/GenBank/DDBJ databases">
        <authorList>
            <person name="Mendez C."/>
            <person name="Richter M."/>
            <person name="Ferrer M."/>
            <person name="Sanchez J."/>
        </authorList>
    </citation>
    <scope>NUCLEOTIDE SEQUENCE</scope>
</reference>